<dbReference type="EMBL" id="CAJVPW010005791">
    <property type="protein sequence ID" value="CAG8560398.1"/>
    <property type="molecule type" value="Genomic_DNA"/>
</dbReference>
<reference evidence="1" key="1">
    <citation type="submission" date="2021-06" db="EMBL/GenBank/DDBJ databases">
        <authorList>
            <person name="Kallberg Y."/>
            <person name="Tangrot J."/>
            <person name="Rosling A."/>
        </authorList>
    </citation>
    <scope>NUCLEOTIDE SEQUENCE</scope>
    <source>
        <strain evidence="1">28 12/20/2015</strain>
    </source>
</reference>
<protein>
    <submittedName>
        <fullName evidence="1">12892_t:CDS:1</fullName>
    </submittedName>
</protein>
<keyword evidence="2" id="KW-1185">Reference proteome</keyword>
<evidence type="ECO:0000313" key="2">
    <source>
        <dbReference type="Proteomes" id="UP000789366"/>
    </source>
</evidence>
<gene>
    <name evidence="1" type="ORF">SPELUC_LOCUS5581</name>
</gene>
<feature type="non-terminal residue" evidence="1">
    <location>
        <position position="301"/>
    </location>
</feature>
<comment type="caution">
    <text evidence="1">The sequence shown here is derived from an EMBL/GenBank/DDBJ whole genome shotgun (WGS) entry which is preliminary data.</text>
</comment>
<dbReference type="Proteomes" id="UP000789366">
    <property type="component" value="Unassembled WGS sequence"/>
</dbReference>
<evidence type="ECO:0000313" key="1">
    <source>
        <dbReference type="EMBL" id="CAG8560398.1"/>
    </source>
</evidence>
<organism evidence="1 2">
    <name type="scientific">Cetraspora pellucida</name>
    <dbReference type="NCBI Taxonomy" id="1433469"/>
    <lineage>
        <taxon>Eukaryota</taxon>
        <taxon>Fungi</taxon>
        <taxon>Fungi incertae sedis</taxon>
        <taxon>Mucoromycota</taxon>
        <taxon>Glomeromycotina</taxon>
        <taxon>Glomeromycetes</taxon>
        <taxon>Diversisporales</taxon>
        <taxon>Gigasporaceae</taxon>
        <taxon>Cetraspora</taxon>
    </lineage>
</organism>
<accession>A0ACA9M0V5</accession>
<proteinExistence type="predicted"/>
<sequence length="301" mass="34397">MIKRSNRTTRAYVSVPKLHIKSKKTKYEDIEETSVSDETAENSNAESIGLHSEVETTIDNENVNNCQPSYKPLVDTMEVLIDYSVNPTYDIIGNEQLLDIANIPEDNEESDVTEFSISDVLEDSDESDFTKVSETDLAVVKKSNSTSTYEDLVKILKHPKFKREDVSTNIRQIWKWRNRLPLVKVVQHNVPLSGDFLMYHEQSSISICRVRGVVVDKTDNNSLKLKVDRIISHKDLPNIRPTDNRHIRGNGKELWLIEGETNLVNPANIERHVNVWLLLQEITRLENGLAMTTLLGNTWVV</sequence>
<feature type="non-terminal residue" evidence="1">
    <location>
        <position position="1"/>
    </location>
</feature>
<name>A0ACA9M0V5_9GLOM</name>